<feature type="region of interest" description="Disordered" evidence="4">
    <location>
        <begin position="235"/>
        <end position="257"/>
    </location>
</feature>
<evidence type="ECO:0000256" key="4">
    <source>
        <dbReference type="SAM" id="MobiDB-lite"/>
    </source>
</evidence>
<feature type="compositionally biased region" description="Polar residues" evidence="4">
    <location>
        <begin position="242"/>
        <end position="251"/>
    </location>
</feature>
<dbReference type="InterPro" id="IPR049439">
    <property type="entry name" value="TRAFD1-XIAF1_Znf"/>
</dbReference>
<evidence type="ECO:0000313" key="6">
    <source>
        <dbReference type="EMBL" id="KAJ8956101.1"/>
    </source>
</evidence>
<name>A0AAV8YZC7_9CUCU</name>
<evidence type="ECO:0000259" key="5">
    <source>
        <dbReference type="Pfam" id="PF21366"/>
    </source>
</evidence>
<keyword evidence="2" id="KW-0863">Zinc-finger</keyword>
<feature type="compositionally biased region" description="Basic and acidic residues" evidence="4">
    <location>
        <begin position="288"/>
        <end position="299"/>
    </location>
</feature>
<evidence type="ECO:0000313" key="7">
    <source>
        <dbReference type="Proteomes" id="UP001162162"/>
    </source>
</evidence>
<gene>
    <name evidence="6" type="ORF">NQ318_016554</name>
</gene>
<dbReference type="EMBL" id="JAPWTK010000033">
    <property type="protein sequence ID" value="KAJ8956101.1"/>
    <property type="molecule type" value="Genomic_DNA"/>
</dbReference>
<feature type="region of interest" description="Disordered" evidence="4">
    <location>
        <begin position="102"/>
        <end position="155"/>
    </location>
</feature>
<sequence length="398" mass="45547">LSYLYFFPAKKEIPQFNYVMHTMHCARNITLCKNCKEGIPKNQFEEHSNMCKPKVVRKPSPPPTGLEKSPYYQVRKSVEDKKVEARRDRYIQKYDRLVDSGYSLQDSSPRYNRQNSFDRSSSVSSFSSSYRLPTSFSTSSIRQNGTSSVSTEAKKESVQNAATAVPEKKPEQKQSGLLACKYCELELPKLELDDHENYCGSRTDKCLECGELVMFKYKQIHMDSNHGFLKLKDEPGPRASWDSVTQRTSPIEPTRRRPQPFRSFIDFDYDPMPYLPSSYSVPGGGPPKKKEGESYKEISRRLDCPAPQPPAYRRRNPPTEIVIPCEFCGVPVPHEDLVEHETGCRPDLARFNPRRRSPEADDYFIAPQPSSPEVELPCEFCGDMILASQLLSHQLRCS</sequence>
<protein>
    <recommendedName>
        <fullName evidence="5">TRAFD1/XAF1 zinc finger domain-containing protein</fullName>
    </recommendedName>
</protein>
<evidence type="ECO:0000256" key="1">
    <source>
        <dbReference type="ARBA" id="ARBA00022723"/>
    </source>
</evidence>
<feature type="domain" description="TRAFD1/XAF1 zinc finger" evidence="5">
    <location>
        <begin position="190"/>
        <end position="219"/>
    </location>
</feature>
<dbReference type="GO" id="GO:0005739">
    <property type="term" value="C:mitochondrion"/>
    <property type="evidence" value="ECO:0007669"/>
    <property type="project" value="TreeGrafter"/>
</dbReference>
<dbReference type="PANTHER" id="PTHR16295">
    <property type="entry name" value="TRAF-TYPE ZINC FINGER PROTEIN-RELATED"/>
    <property type="match status" value="1"/>
</dbReference>
<dbReference type="Pfam" id="PF21366">
    <property type="entry name" value="TRAFD1-XIAF1_ZnF"/>
    <property type="match status" value="1"/>
</dbReference>
<feature type="region of interest" description="Disordered" evidence="4">
    <location>
        <begin position="278"/>
        <end position="299"/>
    </location>
</feature>
<comment type="caution">
    <text evidence="6">The sequence shown here is derived from an EMBL/GenBank/DDBJ whole genome shotgun (WGS) entry which is preliminary data.</text>
</comment>
<dbReference type="InterPro" id="IPR051986">
    <property type="entry name" value="Innate_Immune_Apopt_Reg"/>
</dbReference>
<evidence type="ECO:0000256" key="2">
    <source>
        <dbReference type="ARBA" id="ARBA00022771"/>
    </source>
</evidence>
<dbReference type="Gene3D" id="3.30.40.10">
    <property type="entry name" value="Zinc/RING finger domain, C3HC4 (zinc finger)"/>
    <property type="match status" value="1"/>
</dbReference>
<dbReference type="InterPro" id="IPR013083">
    <property type="entry name" value="Znf_RING/FYVE/PHD"/>
</dbReference>
<organism evidence="6 7">
    <name type="scientific">Aromia moschata</name>
    <dbReference type="NCBI Taxonomy" id="1265417"/>
    <lineage>
        <taxon>Eukaryota</taxon>
        <taxon>Metazoa</taxon>
        <taxon>Ecdysozoa</taxon>
        <taxon>Arthropoda</taxon>
        <taxon>Hexapoda</taxon>
        <taxon>Insecta</taxon>
        <taxon>Pterygota</taxon>
        <taxon>Neoptera</taxon>
        <taxon>Endopterygota</taxon>
        <taxon>Coleoptera</taxon>
        <taxon>Polyphaga</taxon>
        <taxon>Cucujiformia</taxon>
        <taxon>Chrysomeloidea</taxon>
        <taxon>Cerambycidae</taxon>
        <taxon>Cerambycinae</taxon>
        <taxon>Callichromatini</taxon>
        <taxon>Aromia</taxon>
    </lineage>
</organism>
<keyword evidence="1" id="KW-0479">Metal-binding</keyword>
<dbReference type="GO" id="GO:0008270">
    <property type="term" value="F:zinc ion binding"/>
    <property type="evidence" value="ECO:0007669"/>
    <property type="project" value="UniProtKB-KW"/>
</dbReference>
<feature type="compositionally biased region" description="Polar residues" evidence="4">
    <location>
        <begin position="130"/>
        <end position="151"/>
    </location>
</feature>
<dbReference type="Proteomes" id="UP001162162">
    <property type="component" value="Unassembled WGS sequence"/>
</dbReference>
<evidence type="ECO:0000256" key="3">
    <source>
        <dbReference type="ARBA" id="ARBA00022833"/>
    </source>
</evidence>
<feature type="compositionally biased region" description="Polar residues" evidence="4">
    <location>
        <begin position="102"/>
        <end position="115"/>
    </location>
</feature>
<keyword evidence="7" id="KW-1185">Reference proteome</keyword>
<dbReference type="AlphaFoldDB" id="A0AAV8YZC7"/>
<reference evidence="6" key="1">
    <citation type="journal article" date="2023" name="Insect Mol. Biol.">
        <title>Genome sequencing provides insights into the evolution of gene families encoding plant cell wall-degrading enzymes in longhorned beetles.</title>
        <authorList>
            <person name="Shin N.R."/>
            <person name="Okamura Y."/>
            <person name="Kirsch R."/>
            <person name="Pauchet Y."/>
        </authorList>
    </citation>
    <scope>NUCLEOTIDE SEQUENCE</scope>
    <source>
        <strain evidence="6">AMC_N1</strain>
    </source>
</reference>
<feature type="non-terminal residue" evidence="6">
    <location>
        <position position="1"/>
    </location>
</feature>
<feature type="region of interest" description="Disordered" evidence="4">
    <location>
        <begin position="51"/>
        <end position="72"/>
    </location>
</feature>
<proteinExistence type="predicted"/>
<keyword evidence="3" id="KW-0862">Zinc</keyword>
<dbReference type="PANTHER" id="PTHR16295:SF10">
    <property type="entry name" value="EXPRESSED PROTEIN"/>
    <property type="match status" value="1"/>
</dbReference>
<accession>A0AAV8YZC7</accession>
<feature type="compositionally biased region" description="Low complexity" evidence="4">
    <location>
        <begin position="117"/>
        <end position="129"/>
    </location>
</feature>